<dbReference type="InterPro" id="IPR025392">
    <property type="entry name" value="DUF4124"/>
</dbReference>
<gene>
    <name evidence="3" type="ORF">Maes01_01884</name>
</gene>
<evidence type="ECO:0000259" key="2">
    <source>
        <dbReference type="Pfam" id="PF13511"/>
    </source>
</evidence>
<dbReference type="Pfam" id="PF13511">
    <property type="entry name" value="DUF4124"/>
    <property type="match status" value="1"/>
</dbReference>
<dbReference type="PROSITE" id="PS51257">
    <property type="entry name" value="PROKAR_LIPOPROTEIN"/>
    <property type="match status" value="1"/>
</dbReference>
<organism evidence="3 4">
    <name type="scientific">Microbulbifer aestuariivivens</name>
    <dbReference type="NCBI Taxonomy" id="1908308"/>
    <lineage>
        <taxon>Bacteria</taxon>
        <taxon>Pseudomonadati</taxon>
        <taxon>Pseudomonadota</taxon>
        <taxon>Gammaproteobacteria</taxon>
        <taxon>Cellvibrionales</taxon>
        <taxon>Microbulbiferaceae</taxon>
        <taxon>Microbulbifer</taxon>
    </lineage>
</organism>
<feature type="domain" description="DUF4124" evidence="2">
    <location>
        <begin position="17"/>
        <end position="57"/>
    </location>
</feature>
<proteinExistence type="predicted"/>
<keyword evidence="4" id="KW-1185">Reference proteome</keyword>
<name>A0ABP9WQ42_9GAMM</name>
<evidence type="ECO:0000313" key="3">
    <source>
        <dbReference type="EMBL" id="GAA5525318.1"/>
    </source>
</evidence>
<evidence type="ECO:0000313" key="4">
    <source>
        <dbReference type="Proteomes" id="UP001408594"/>
    </source>
</evidence>
<dbReference type="RefSeq" id="WP_345550921.1">
    <property type="nucleotide sequence ID" value="NZ_BAABRT010000013.1"/>
</dbReference>
<feature type="signal peptide" evidence="1">
    <location>
        <begin position="1"/>
        <end position="21"/>
    </location>
</feature>
<comment type="caution">
    <text evidence="3">The sequence shown here is derived from an EMBL/GenBank/DDBJ whole genome shotgun (WGS) entry which is preliminary data.</text>
</comment>
<evidence type="ECO:0000256" key="1">
    <source>
        <dbReference type="SAM" id="SignalP"/>
    </source>
</evidence>
<feature type="chain" id="PRO_5046966424" description="DUF4124 domain-containing protein" evidence="1">
    <location>
        <begin position="22"/>
        <end position="153"/>
    </location>
</feature>
<accession>A0ABP9WQ42</accession>
<protein>
    <recommendedName>
        <fullName evidence="2">DUF4124 domain-containing protein</fullName>
    </recommendedName>
</protein>
<dbReference type="EMBL" id="BAABRT010000013">
    <property type="protein sequence ID" value="GAA5525318.1"/>
    <property type="molecule type" value="Genomic_DNA"/>
</dbReference>
<dbReference type="Proteomes" id="UP001408594">
    <property type="component" value="Unassembled WGS sequence"/>
</dbReference>
<keyword evidence="1" id="KW-0732">Signal</keyword>
<sequence length="153" mass="17397">MFRYLLLALAITASSSLACHAARADTLFRWIDEDGLVHFGDRPPAGAAAEDMTAAILPINSADAARPAISSQQRKAARDLERQYLNRQHQQQQQQQQQRAQRAHACREARHNLNILRGPVIVLDQDGQEVRLTERGRQQWAEEQEKLVQKYCD</sequence>
<reference evidence="3 4" key="1">
    <citation type="submission" date="2024-02" db="EMBL/GenBank/DDBJ databases">
        <title>Microbulbifer aestuariivivens NBRC 112533.</title>
        <authorList>
            <person name="Ichikawa N."/>
            <person name="Katano-Makiyama Y."/>
            <person name="Hidaka K."/>
        </authorList>
    </citation>
    <scope>NUCLEOTIDE SEQUENCE [LARGE SCALE GENOMIC DNA]</scope>
    <source>
        <strain evidence="3 4">NBRC 112533</strain>
    </source>
</reference>